<dbReference type="RefSeq" id="WP_261760638.1">
    <property type="nucleotide sequence ID" value="NZ_CP104562.2"/>
</dbReference>
<dbReference type="InterPro" id="IPR036291">
    <property type="entry name" value="NAD(P)-bd_dom_sf"/>
</dbReference>
<dbReference type="Gene3D" id="3.90.180.10">
    <property type="entry name" value="Medium-chain alcohol dehydrogenases, catalytic domain"/>
    <property type="match status" value="1"/>
</dbReference>
<organism evidence="4 5">
    <name type="scientific">Roseateles amylovorans</name>
    <dbReference type="NCBI Taxonomy" id="2978473"/>
    <lineage>
        <taxon>Bacteria</taxon>
        <taxon>Pseudomonadati</taxon>
        <taxon>Pseudomonadota</taxon>
        <taxon>Betaproteobacteria</taxon>
        <taxon>Burkholderiales</taxon>
        <taxon>Sphaerotilaceae</taxon>
        <taxon>Roseateles</taxon>
    </lineage>
</organism>
<keyword evidence="2" id="KW-0862">Zinc</keyword>
<dbReference type="PANTHER" id="PTHR44154:SF1">
    <property type="entry name" value="QUINONE OXIDOREDUCTASE"/>
    <property type="match status" value="1"/>
</dbReference>
<keyword evidence="2" id="KW-0479">Metal-binding</keyword>
<gene>
    <name evidence="4" type="ORF">N4261_07260</name>
</gene>
<protein>
    <recommendedName>
        <fullName evidence="2">Zinc-type alcohol dehydrogenase-like protein</fullName>
    </recommendedName>
</protein>
<dbReference type="InterPro" id="IPR011032">
    <property type="entry name" value="GroES-like_sf"/>
</dbReference>
<keyword evidence="1" id="KW-0521">NADP</keyword>
<comment type="similarity">
    <text evidence="2">Belongs to the zinc-containing alcohol dehydrogenase family. Quinone oxidoreductase subfamily.</text>
</comment>
<dbReference type="InterPro" id="IPR014182">
    <property type="entry name" value="ADH_Zn_typ-1"/>
</dbReference>
<evidence type="ECO:0000313" key="5">
    <source>
        <dbReference type="Proteomes" id="UP001064933"/>
    </source>
</evidence>
<dbReference type="PANTHER" id="PTHR44154">
    <property type="entry name" value="QUINONE OXIDOREDUCTASE"/>
    <property type="match status" value="1"/>
</dbReference>
<dbReference type="SUPFAM" id="SSF50129">
    <property type="entry name" value="GroES-like"/>
    <property type="match status" value="1"/>
</dbReference>
<reference evidence="4" key="1">
    <citation type="submission" date="2022-10" db="EMBL/GenBank/DDBJ databases">
        <title>Characterization and whole genome sequencing of a new Roseateles species, isolated from fresh water.</title>
        <authorList>
            <person name="Guliayeva D.Y."/>
            <person name="Akhremchuk A.E."/>
            <person name="Sikolenko M.A."/>
            <person name="Valentovich L.N."/>
            <person name="Sidarenka A.V."/>
        </authorList>
    </citation>
    <scope>NUCLEOTIDE SEQUENCE</scope>
    <source>
        <strain evidence="4">BIM B-1768</strain>
    </source>
</reference>
<evidence type="ECO:0000256" key="1">
    <source>
        <dbReference type="ARBA" id="ARBA00022857"/>
    </source>
</evidence>
<dbReference type="CDD" id="cd08252">
    <property type="entry name" value="AL_MDR"/>
    <property type="match status" value="1"/>
</dbReference>
<dbReference type="Proteomes" id="UP001064933">
    <property type="component" value="Chromosome"/>
</dbReference>
<dbReference type="Pfam" id="PF13602">
    <property type="entry name" value="ADH_zinc_N_2"/>
    <property type="match status" value="1"/>
</dbReference>
<dbReference type="Pfam" id="PF08240">
    <property type="entry name" value="ADH_N"/>
    <property type="match status" value="1"/>
</dbReference>
<dbReference type="InterPro" id="IPR013154">
    <property type="entry name" value="ADH-like_N"/>
</dbReference>
<evidence type="ECO:0000259" key="3">
    <source>
        <dbReference type="SMART" id="SM00829"/>
    </source>
</evidence>
<keyword evidence="5" id="KW-1185">Reference proteome</keyword>
<dbReference type="SMART" id="SM00829">
    <property type="entry name" value="PKS_ER"/>
    <property type="match status" value="1"/>
</dbReference>
<evidence type="ECO:0000313" key="4">
    <source>
        <dbReference type="EMBL" id="UXH80823.1"/>
    </source>
</evidence>
<keyword evidence="2" id="KW-0560">Oxidoreductase</keyword>
<dbReference type="Gene3D" id="3.40.50.720">
    <property type="entry name" value="NAD(P)-binding Rossmann-like Domain"/>
    <property type="match status" value="1"/>
</dbReference>
<evidence type="ECO:0000256" key="2">
    <source>
        <dbReference type="RuleBase" id="RU364000"/>
    </source>
</evidence>
<accession>A0ABY6B7K7</accession>
<proteinExistence type="inferred from homology"/>
<sequence>MKAVGYFKTLPITENESLIDLDLPLPSPGAKDLLVEISAIAVNPVDTKIRVRRASADGKTPVILGWDAVGVVRAMGPEVSGFAVGDRIWYAGDITRPGSNAQFQCVDHRIAAKAPTSLSDAEAAALPLTAITAWEMLFDRLEVQQRPERPVSLLVTGAAGGVGSILLQLARRHAHLTLIGTSSDPEGEGGKWLRSLGAHHVINHREPIAPQIAKLRDAGAPPLRYVTSLTHTPQHIAGIIEAMEPQGRLALIDDFGPTDVDVMALKGKSLSLHWELMFTRSMHATHDIAAQGKLLTDVAALVDAGEIRTTLSEVVGPINAANLKRAHALQESQRTRGKLVLQGF</sequence>
<feature type="domain" description="Enoyl reductase (ER)" evidence="3">
    <location>
        <begin position="11"/>
        <end position="341"/>
    </location>
</feature>
<dbReference type="InterPro" id="IPR020843">
    <property type="entry name" value="ER"/>
</dbReference>
<dbReference type="NCBIfam" id="TIGR02817">
    <property type="entry name" value="adh_fam_1"/>
    <property type="match status" value="1"/>
</dbReference>
<dbReference type="InterPro" id="IPR051603">
    <property type="entry name" value="Zinc-ADH_QOR/CCCR"/>
</dbReference>
<name>A0ABY6B7K7_9BURK</name>
<dbReference type="SUPFAM" id="SSF51735">
    <property type="entry name" value="NAD(P)-binding Rossmann-fold domains"/>
    <property type="match status" value="1"/>
</dbReference>
<dbReference type="EMBL" id="CP104562">
    <property type="protein sequence ID" value="UXH80823.1"/>
    <property type="molecule type" value="Genomic_DNA"/>
</dbReference>